<protein>
    <submittedName>
        <fullName evidence="5">CRP-like cAMP-binding protein</fullName>
    </submittedName>
</protein>
<dbReference type="SMART" id="SM00419">
    <property type="entry name" value="HTH_CRP"/>
    <property type="match status" value="1"/>
</dbReference>
<dbReference type="SUPFAM" id="SSF51206">
    <property type="entry name" value="cAMP-binding domain-like"/>
    <property type="match status" value="1"/>
</dbReference>
<dbReference type="Proteomes" id="UP000248311">
    <property type="component" value="Unassembled WGS sequence"/>
</dbReference>
<dbReference type="InterPro" id="IPR012318">
    <property type="entry name" value="HTH_CRP"/>
</dbReference>
<evidence type="ECO:0000256" key="2">
    <source>
        <dbReference type="ARBA" id="ARBA00023125"/>
    </source>
</evidence>
<keyword evidence="2" id="KW-0238">DNA-binding</keyword>
<dbReference type="EMBL" id="QJTE01000010">
    <property type="protein sequence ID" value="PYE80846.1"/>
    <property type="molecule type" value="Genomic_DNA"/>
</dbReference>
<dbReference type="InterPro" id="IPR036390">
    <property type="entry name" value="WH_DNA-bd_sf"/>
</dbReference>
<keyword evidence="3" id="KW-0804">Transcription</keyword>
<dbReference type="GO" id="GO:0003700">
    <property type="term" value="F:DNA-binding transcription factor activity"/>
    <property type="evidence" value="ECO:0007669"/>
    <property type="project" value="TreeGrafter"/>
</dbReference>
<dbReference type="PANTHER" id="PTHR24567:SF68">
    <property type="entry name" value="DNA-BINDING TRANSCRIPTIONAL DUAL REGULATOR CRP"/>
    <property type="match status" value="1"/>
</dbReference>
<dbReference type="PANTHER" id="PTHR24567">
    <property type="entry name" value="CRP FAMILY TRANSCRIPTIONAL REGULATORY PROTEIN"/>
    <property type="match status" value="1"/>
</dbReference>
<organism evidence="5 6">
    <name type="scientific">Pseudoroseicyclus aestuarii</name>
    <dbReference type="NCBI Taxonomy" id="1795041"/>
    <lineage>
        <taxon>Bacteria</taxon>
        <taxon>Pseudomonadati</taxon>
        <taxon>Pseudomonadota</taxon>
        <taxon>Alphaproteobacteria</taxon>
        <taxon>Rhodobacterales</taxon>
        <taxon>Paracoccaceae</taxon>
        <taxon>Pseudoroseicyclus</taxon>
    </lineage>
</organism>
<evidence type="ECO:0000256" key="3">
    <source>
        <dbReference type="ARBA" id="ARBA00023163"/>
    </source>
</evidence>
<dbReference type="SUPFAM" id="SSF46785">
    <property type="entry name" value="Winged helix' DNA-binding domain"/>
    <property type="match status" value="1"/>
</dbReference>
<dbReference type="InterPro" id="IPR036388">
    <property type="entry name" value="WH-like_DNA-bd_sf"/>
</dbReference>
<gene>
    <name evidence="5" type="ORF">DFP88_1109</name>
</gene>
<dbReference type="InterPro" id="IPR018490">
    <property type="entry name" value="cNMP-bd_dom_sf"/>
</dbReference>
<evidence type="ECO:0000256" key="1">
    <source>
        <dbReference type="ARBA" id="ARBA00023015"/>
    </source>
</evidence>
<dbReference type="InterPro" id="IPR050397">
    <property type="entry name" value="Env_Response_Regulators"/>
</dbReference>
<dbReference type="CDD" id="cd00038">
    <property type="entry name" value="CAP_ED"/>
    <property type="match status" value="1"/>
</dbReference>
<dbReference type="AlphaFoldDB" id="A0A318SMB7"/>
<reference evidence="5 6" key="1">
    <citation type="submission" date="2018-06" db="EMBL/GenBank/DDBJ databases">
        <title>Genomic Encyclopedia of Type Strains, Phase III (KMG-III): the genomes of soil and plant-associated and newly described type strains.</title>
        <authorList>
            <person name="Whitman W."/>
        </authorList>
    </citation>
    <scope>NUCLEOTIDE SEQUENCE [LARGE SCALE GENOMIC DNA]</scope>
    <source>
        <strain evidence="5 6">CECT 9025</strain>
    </source>
</reference>
<evidence type="ECO:0000259" key="4">
    <source>
        <dbReference type="PROSITE" id="PS51063"/>
    </source>
</evidence>
<dbReference type="PROSITE" id="PS51063">
    <property type="entry name" value="HTH_CRP_2"/>
    <property type="match status" value="1"/>
</dbReference>
<dbReference type="InterPro" id="IPR000595">
    <property type="entry name" value="cNMP-bd_dom"/>
</dbReference>
<sequence>MADENYLIRKLRHGANLEAEDIGRLERIFDRFKSVGAGCDLIAEGQPPSHVHVIMSGTACRYKVLPDGRRAIVSLLLPGDFCDLHVAILGHMDHSIGTLTDCEIALIERDVLADMLIHYPLINRACWWATLVDEAVLREWLVNIGRRSSEQQLAHLFCELHARLETVGLTEGQSFFMPFTQTTLADLLGISAVHVQRVMSSLRDKGLLSLQDRRINLIDFRGLAELSDFDPVYLHLKTDI</sequence>
<keyword evidence="1" id="KW-0805">Transcription regulation</keyword>
<name>A0A318SMB7_9RHOB</name>
<dbReference type="Pfam" id="PF13545">
    <property type="entry name" value="HTH_Crp_2"/>
    <property type="match status" value="1"/>
</dbReference>
<keyword evidence="6" id="KW-1185">Reference proteome</keyword>
<dbReference type="InterPro" id="IPR014710">
    <property type="entry name" value="RmlC-like_jellyroll"/>
</dbReference>
<dbReference type="GO" id="GO:0005829">
    <property type="term" value="C:cytosol"/>
    <property type="evidence" value="ECO:0007669"/>
    <property type="project" value="TreeGrafter"/>
</dbReference>
<dbReference type="Gene3D" id="1.10.10.10">
    <property type="entry name" value="Winged helix-like DNA-binding domain superfamily/Winged helix DNA-binding domain"/>
    <property type="match status" value="1"/>
</dbReference>
<evidence type="ECO:0000313" key="6">
    <source>
        <dbReference type="Proteomes" id="UP000248311"/>
    </source>
</evidence>
<dbReference type="GO" id="GO:0003677">
    <property type="term" value="F:DNA binding"/>
    <property type="evidence" value="ECO:0007669"/>
    <property type="project" value="UniProtKB-KW"/>
</dbReference>
<dbReference type="RefSeq" id="WP_110815663.1">
    <property type="nucleotide sequence ID" value="NZ_QJTE01000010.1"/>
</dbReference>
<dbReference type="Gene3D" id="2.60.120.10">
    <property type="entry name" value="Jelly Rolls"/>
    <property type="match status" value="1"/>
</dbReference>
<comment type="caution">
    <text evidence="5">The sequence shown here is derived from an EMBL/GenBank/DDBJ whole genome shotgun (WGS) entry which is preliminary data.</text>
</comment>
<accession>A0A318SMB7</accession>
<evidence type="ECO:0000313" key="5">
    <source>
        <dbReference type="EMBL" id="PYE80846.1"/>
    </source>
</evidence>
<dbReference type="OrthoDB" id="7584044at2"/>
<proteinExistence type="predicted"/>
<dbReference type="Pfam" id="PF00027">
    <property type="entry name" value="cNMP_binding"/>
    <property type="match status" value="1"/>
</dbReference>
<feature type="domain" description="HTH crp-type" evidence="4">
    <location>
        <begin position="147"/>
        <end position="221"/>
    </location>
</feature>